<proteinExistence type="predicted"/>
<dbReference type="Pfam" id="PF00754">
    <property type="entry name" value="F5_F8_type_C"/>
    <property type="match status" value="2"/>
</dbReference>
<dbReference type="EMBL" id="VWMK01000010">
    <property type="protein sequence ID" value="KAA3765184.1"/>
    <property type="molecule type" value="Genomic_DNA"/>
</dbReference>
<accession>A0A7J4XIQ1</accession>
<evidence type="ECO:0000313" key="3">
    <source>
        <dbReference type="EMBL" id="KAA3765184.1"/>
    </source>
</evidence>
<dbReference type="Pfam" id="PF22422">
    <property type="entry name" value="MGH1-like_GH"/>
    <property type="match status" value="1"/>
</dbReference>
<evidence type="ECO:0000256" key="1">
    <source>
        <dbReference type="SAM" id="SignalP"/>
    </source>
</evidence>
<dbReference type="InterPro" id="IPR012341">
    <property type="entry name" value="6hp_glycosidase-like_sf"/>
</dbReference>
<feature type="domain" description="F5/8 type C" evidence="2">
    <location>
        <begin position="294"/>
        <end position="440"/>
    </location>
</feature>
<dbReference type="InterPro" id="IPR005194">
    <property type="entry name" value="Glyco_hydro_65_C"/>
</dbReference>
<dbReference type="SUPFAM" id="SSF48208">
    <property type="entry name" value="Six-hairpin glycosidases"/>
    <property type="match status" value="1"/>
</dbReference>
<name>A0A7J4XIQ1_9BACE</name>
<feature type="signal peptide" evidence="1">
    <location>
        <begin position="1"/>
        <end position="18"/>
    </location>
</feature>
<reference evidence="3 4" key="1">
    <citation type="journal article" date="2019" name="Nat. Med.">
        <title>A library of human gut bacterial isolates paired with longitudinal multiomics data enables mechanistic microbiome research.</title>
        <authorList>
            <person name="Poyet M."/>
            <person name="Groussin M."/>
            <person name="Gibbons S.M."/>
            <person name="Avila-Pacheco J."/>
            <person name="Jiang X."/>
            <person name="Kearney S.M."/>
            <person name="Perrotta A.R."/>
            <person name="Berdy B."/>
            <person name="Zhao S."/>
            <person name="Lieberman T.D."/>
            <person name="Swanson P.K."/>
            <person name="Smith M."/>
            <person name="Roesemann S."/>
            <person name="Alexander J.E."/>
            <person name="Rich S.A."/>
            <person name="Livny J."/>
            <person name="Vlamakis H."/>
            <person name="Clish C."/>
            <person name="Bullock K."/>
            <person name="Deik A."/>
            <person name="Scott J."/>
            <person name="Pierce K.A."/>
            <person name="Xavier R.J."/>
            <person name="Alm E.J."/>
        </authorList>
    </citation>
    <scope>NUCLEOTIDE SEQUENCE [LARGE SCALE GENOMIC DNA]</scope>
    <source>
        <strain evidence="3 4">BIOML-A10</strain>
    </source>
</reference>
<dbReference type="Pfam" id="PF03633">
    <property type="entry name" value="Glyco_hydro_65C"/>
    <property type="match status" value="1"/>
</dbReference>
<dbReference type="Gene3D" id="2.60.120.260">
    <property type="entry name" value="Galactose-binding domain-like"/>
    <property type="match status" value="2"/>
</dbReference>
<dbReference type="PANTHER" id="PTHR34987">
    <property type="entry name" value="C, PUTATIVE (AFU_ORTHOLOGUE AFUA_3G02880)-RELATED"/>
    <property type="match status" value="1"/>
</dbReference>
<dbReference type="Proteomes" id="UP000422221">
    <property type="component" value="Unassembled WGS sequence"/>
</dbReference>
<dbReference type="AlphaFoldDB" id="A0A7J4XIQ1"/>
<feature type="chain" id="PRO_5029841843" evidence="1">
    <location>
        <begin position="19"/>
        <end position="986"/>
    </location>
</feature>
<dbReference type="InterPro" id="IPR008979">
    <property type="entry name" value="Galactose-bd-like_sf"/>
</dbReference>
<feature type="domain" description="F5/8 type C" evidence="2">
    <location>
        <begin position="137"/>
        <end position="289"/>
    </location>
</feature>
<dbReference type="RefSeq" id="WP_130059093.1">
    <property type="nucleotide sequence ID" value="NZ_JADNPJ010000006.1"/>
</dbReference>
<dbReference type="InterPro" id="IPR000421">
    <property type="entry name" value="FA58C"/>
</dbReference>
<dbReference type="NCBIfam" id="TIGR04183">
    <property type="entry name" value="Por_Secre_tail"/>
    <property type="match status" value="1"/>
</dbReference>
<dbReference type="Gene3D" id="2.60.420.10">
    <property type="entry name" value="Maltose phosphorylase, domain 3"/>
    <property type="match status" value="1"/>
</dbReference>
<dbReference type="InterPro" id="IPR008928">
    <property type="entry name" value="6-hairpin_glycosidase_sf"/>
</dbReference>
<dbReference type="Gene3D" id="2.60.40.3620">
    <property type="match status" value="1"/>
</dbReference>
<dbReference type="PANTHER" id="PTHR34987:SF4">
    <property type="entry name" value="ALPHA-L-RHAMNOSIDASE C-TERMINAL DOMAIN-CONTAINING PROTEIN"/>
    <property type="match status" value="1"/>
</dbReference>
<keyword evidence="1" id="KW-0732">Signal</keyword>
<dbReference type="GO" id="GO:0005975">
    <property type="term" value="P:carbohydrate metabolic process"/>
    <property type="evidence" value="ECO:0007669"/>
    <property type="project" value="InterPro"/>
</dbReference>
<organism evidence="3 4">
    <name type="scientific">Bacteroides salyersiae</name>
    <dbReference type="NCBI Taxonomy" id="291644"/>
    <lineage>
        <taxon>Bacteria</taxon>
        <taxon>Pseudomonadati</taxon>
        <taxon>Bacteroidota</taxon>
        <taxon>Bacteroidia</taxon>
        <taxon>Bacteroidales</taxon>
        <taxon>Bacteroidaceae</taxon>
        <taxon>Bacteroides</taxon>
    </lineage>
</organism>
<dbReference type="Gene3D" id="1.50.10.10">
    <property type="match status" value="1"/>
</dbReference>
<comment type="caution">
    <text evidence="3">The sequence shown here is derived from an EMBL/GenBank/DDBJ whole genome shotgun (WGS) entry which is preliminary data.</text>
</comment>
<gene>
    <name evidence="3" type="ORF">F3F73_11440</name>
</gene>
<dbReference type="PROSITE" id="PS50022">
    <property type="entry name" value="FA58C_3"/>
    <property type="match status" value="2"/>
</dbReference>
<dbReference type="InterPro" id="IPR054491">
    <property type="entry name" value="MGH1-like_GH"/>
</dbReference>
<evidence type="ECO:0000259" key="2">
    <source>
        <dbReference type="PROSITE" id="PS50022"/>
    </source>
</evidence>
<dbReference type="SUPFAM" id="SSF49785">
    <property type="entry name" value="Galactose-binding domain-like"/>
    <property type="match status" value="2"/>
</dbReference>
<dbReference type="InterPro" id="IPR026444">
    <property type="entry name" value="Secre_tail"/>
</dbReference>
<protein>
    <submittedName>
        <fullName evidence="3">Bacterial alpha-L-rhamnosidase</fullName>
    </submittedName>
</protein>
<sequence>MRKLLTLFLCLFTLIAKAEEFSKIYVVGAAFDCGWTAEKAYLMDDEGNGIFTWTGKMKRNDFKFLLKTNPNDIWIDCLNAEVANEAVVIGKEHKIRHVENSRVTNDDYKFIMNDEGSFKITIDTRKMTMIVTPDDLISVSALDGRGKRIVNIYSCSGKASDSENAYKLLLNKDEINNNKSNKWAYKGDDPWVIFSLPAIYSINKFGFRDGRILETGSDVYNLPEYKVYVSTTGTAEADWTEIIHETNVGDLDTKVKRITPVEARYIKFVPVKDTRDSYVRIYGVDIYGSYVRPLNEEIVSTGKTIVDYHNSWSNRETPANIIDGNTDAVDGEDANNPWAFGKKEGTDGWVVIDLEQEYEINKFALIDSEEWLTGYKVYACSFAGTDEDWKLVFDGTFEAMQVRKEGVPAEPFASRFLKLEIPSEYQKGLARIREFEVYGKPAVQPEIISNNADLKAAYELALWTVNINTTQNGILNAGARYDGNWTRDLSINVWNGFPLLQPEISKNSLLHLLEDNEQEYIGAEYWDKIIWVKGAYMYYQMTGDKEFLNQILKSGVNTIHQLEEMKRDNNPVYDSQYGLFTGPSVFNDGIAGYEEPVWSGDSKGGAVVSHPAHNKIKCLSTNCIYYEAYRLLAHIATILGEEETATEMEKKAENLKTNIRTHLFDRETGKFNYLIDQNGDLHSFQEGLGNSFAILFDIVSPAEAEKIISQMQVTKFGLPSIYPHFKRFSDEKPGRHNMMIWPFVNAFYADACTRTGDYERFTFELFNLVDLGLNKGGNDFWEIYDPKDGHPDGGWQTGSHWGGLQHQTWSATGLLRMVWYGLVGMRFEDEKLRFEPFLPEEVNSLELTRLNYGNMILNVKLEGEGNRIKEFKLNGIAMDTPEIPQNLTGEQTVSIVLEKSSGVGVAQLNQDNSFFTLTPDEGRIRVQLKNDYRADIVTLFDMSGKSIVVKKKQSGNFYIGSNLHKGIYTVSLECNKEVYSQKVIIP</sequence>
<evidence type="ECO:0000313" key="4">
    <source>
        <dbReference type="Proteomes" id="UP000422221"/>
    </source>
</evidence>